<dbReference type="PROSITE" id="PS50214">
    <property type="entry name" value="DISINTEGRIN_2"/>
    <property type="match status" value="1"/>
</dbReference>
<dbReference type="InterPro" id="IPR001762">
    <property type="entry name" value="Disintegrin_dom"/>
</dbReference>
<evidence type="ECO:0000259" key="1">
    <source>
        <dbReference type="PROSITE" id="PS50214"/>
    </source>
</evidence>
<name>A0ABT4A4W3_9BACT</name>
<dbReference type="SMART" id="SM00050">
    <property type="entry name" value="DISIN"/>
    <property type="match status" value="1"/>
</dbReference>
<dbReference type="RefSeq" id="WP_267534938.1">
    <property type="nucleotide sequence ID" value="NZ_JAPNKA010000001.1"/>
</dbReference>
<protein>
    <submittedName>
        <fullName evidence="2">Choice-of-anchor A family protein</fullName>
    </submittedName>
</protein>
<organism evidence="2 3">
    <name type="scientific">Archangium lansingense</name>
    <dbReference type="NCBI Taxonomy" id="2995310"/>
    <lineage>
        <taxon>Bacteria</taxon>
        <taxon>Pseudomonadati</taxon>
        <taxon>Myxococcota</taxon>
        <taxon>Myxococcia</taxon>
        <taxon>Myxococcales</taxon>
        <taxon>Cystobacterineae</taxon>
        <taxon>Archangiaceae</taxon>
        <taxon>Archangium</taxon>
    </lineage>
</organism>
<evidence type="ECO:0000313" key="3">
    <source>
        <dbReference type="Proteomes" id="UP001207654"/>
    </source>
</evidence>
<proteinExistence type="predicted"/>
<dbReference type="InterPro" id="IPR036436">
    <property type="entry name" value="Disintegrin_dom_sf"/>
</dbReference>
<dbReference type="Pfam" id="PF20597">
    <property type="entry name" value="pAdhesive_15"/>
    <property type="match status" value="1"/>
</dbReference>
<dbReference type="EMBL" id="JAPNKA010000001">
    <property type="protein sequence ID" value="MCY1076029.1"/>
    <property type="molecule type" value="Genomic_DNA"/>
</dbReference>
<dbReference type="InterPro" id="IPR026588">
    <property type="entry name" value="Choice_anch_A"/>
</dbReference>
<dbReference type="PROSITE" id="PS51257">
    <property type="entry name" value="PROKAR_LIPOPROTEIN"/>
    <property type="match status" value="1"/>
</dbReference>
<dbReference type="Gene3D" id="4.10.70.10">
    <property type="entry name" value="Disintegrin domain"/>
    <property type="match status" value="4"/>
</dbReference>
<sequence length="1138" mass="115040">MYRERLAWLLAAAAIVGALSCDSREPREEAENVSSANSALAAGSCSICLDIHLGDYNLFLLEDYTGGHNVGGKVAAGGNITMTDFSVGMDLPASPVPNNTLVAGGNLTLQRGGFRGNAWYGGSYTSGSLGCTSAECPATQGAPIDFAARFAGLRSLSSRLATQPINGLTELKWGGVLMSGTDPCLNVFEVKASALSGGEWWNLDAPSGSLVVINIRGTAFTFPTNIGGTNTSNSRRVLYNFVEATSLTANPAGFGAYGTALAPYAHVTFAAGAWYGGIYAASLSGAVSISNSPLDELAGGAIGAPELCNGADDNCDGQVDEGFECTGSGNRSCTAWCGAAGTQSCNPTTCGYGVCTSSSCCRVDADCASGSYCAGTTCAPVKGNAAACSSASQCSSGNCVDGVCCDTACGGECDACNLAGQVGTCSMVPATVQCRASGGECDVAEFCTGTAAACPANGAQASGVACTSDGNACTTDACDGTGSCSHPLVAAGTACGSGQVCNATGVCASACWIGGVSYAAGATNPGAACQVCNPSVSTSSWSAKASGTACTSDGNACTSDVCDAAGSCTHPTMAGGTSCGSGQICNATGVCGSTCLIGGVYYAAGTSNPAAECQVCNPSVSTSGWSFKPATAVCRGSADVCDAAEYCTGSSATCPADAKKPATTVCRGSADVCDVAEYCTGSSDTCPGNGYAPSTTVCRPQGGECGLAELCTGTGPSCPTDRSKAYGTACTSDGNVCTSDVCNGAGSCSHPPEPEGSACGSGLVCSASGVCGLPPVPPNMCLIGGTYYSNGDANPGASCQVCNPNVSNTSWSAKASGAACTSDSNACTSDVCNGSGSCTHPVVSGGTSCGSGQICNAAGACMNQCLIGGVYYNAGHVDENAPCQVCNPSQSTSSWSLRPAGTMCYTPTGSPGDMAAYCTGSSKVCEDSFAPKPVDCRNEGVDAPFGTACSGDSSGETCNFSGTCSVRWCNPLTDNACFLKQSYRDVFNRKADSWGLEHYLTLRMNECVAGQFTTDACWKNRADILYDFITSAESKSFRHPRLSSGNLDSKIYQRAFIKALYYDLLRRLPQLKADGTPICPSEWSPGCSFSRIGLNNSEVDSWMGHFNGSGYTPEHYKALIKAFLKSTPYEYERRFPNP</sequence>
<dbReference type="NCBIfam" id="TIGR04215">
    <property type="entry name" value="choice_anch_A"/>
    <property type="match status" value="1"/>
</dbReference>
<keyword evidence="3" id="KW-1185">Reference proteome</keyword>
<accession>A0ABT4A4W3</accession>
<comment type="caution">
    <text evidence="2">The sequence shown here is derived from an EMBL/GenBank/DDBJ whole genome shotgun (WGS) entry which is preliminary data.</text>
</comment>
<reference evidence="2 3" key="1">
    <citation type="submission" date="2022-11" db="EMBL/GenBank/DDBJ databases">
        <title>Minimal conservation of predation-associated metabolite biosynthetic gene clusters underscores biosynthetic potential of Myxococcota including descriptions for ten novel species: Archangium lansinium sp. nov., Myxococcus landrumus sp. nov., Nannocystis bai.</title>
        <authorList>
            <person name="Ahearne A."/>
            <person name="Stevens C."/>
            <person name="Phillips K."/>
        </authorList>
    </citation>
    <scope>NUCLEOTIDE SEQUENCE [LARGE SCALE GENOMIC DNA]</scope>
    <source>
        <strain evidence="2 3">MIWBW</strain>
    </source>
</reference>
<dbReference type="Proteomes" id="UP001207654">
    <property type="component" value="Unassembled WGS sequence"/>
</dbReference>
<evidence type="ECO:0000313" key="2">
    <source>
        <dbReference type="EMBL" id="MCY1076029.1"/>
    </source>
</evidence>
<gene>
    <name evidence="2" type="ORF">OV287_16260</name>
</gene>
<feature type="domain" description="Disintegrin" evidence="1">
    <location>
        <begin position="334"/>
        <end position="462"/>
    </location>
</feature>
<dbReference type="SUPFAM" id="SSF57552">
    <property type="entry name" value="Blood coagulation inhibitor (disintegrin)"/>
    <property type="match status" value="2"/>
</dbReference>